<dbReference type="Proteomes" id="UP001222027">
    <property type="component" value="Unassembled WGS sequence"/>
</dbReference>
<comment type="caution">
    <text evidence="1">The sequence shown here is derived from an EMBL/GenBank/DDBJ whole genome shotgun (WGS) entry which is preliminary data.</text>
</comment>
<dbReference type="AlphaFoldDB" id="A0AAV8Q0I7"/>
<organism evidence="1 2">
    <name type="scientific">Ensete ventricosum</name>
    <name type="common">Abyssinian banana</name>
    <name type="synonym">Musa ensete</name>
    <dbReference type="NCBI Taxonomy" id="4639"/>
    <lineage>
        <taxon>Eukaryota</taxon>
        <taxon>Viridiplantae</taxon>
        <taxon>Streptophyta</taxon>
        <taxon>Embryophyta</taxon>
        <taxon>Tracheophyta</taxon>
        <taxon>Spermatophyta</taxon>
        <taxon>Magnoliopsida</taxon>
        <taxon>Liliopsida</taxon>
        <taxon>Zingiberales</taxon>
        <taxon>Musaceae</taxon>
        <taxon>Ensete</taxon>
    </lineage>
</organism>
<gene>
    <name evidence="1" type="ORF">OPV22_033813</name>
</gene>
<evidence type="ECO:0000313" key="2">
    <source>
        <dbReference type="Proteomes" id="UP001222027"/>
    </source>
</evidence>
<proteinExistence type="predicted"/>
<keyword evidence="2" id="KW-1185">Reference proteome</keyword>
<dbReference type="EMBL" id="JAQQAF010000009">
    <property type="protein sequence ID" value="KAJ8460887.1"/>
    <property type="molecule type" value="Genomic_DNA"/>
</dbReference>
<evidence type="ECO:0000313" key="1">
    <source>
        <dbReference type="EMBL" id="KAJ8460887.1"/>
    </source>
</evidence>
<reference evidence="1 2" key="1">
    <citation type="submission" date="2022-12" db="EMBL/GenBank/DDBJ databases">
        <title>Chromosome-scale assembly of the Ensete ventricosum genome.</title>
        <authorList>
            <person name="Dussert Y."/>
            <person name="Stocks J."/>
            <person name="Wendawek A."/>
            <person name="Woldeyes F."/>
            <person name="Nichols R.A."/>
            <person name="Borrell J.S."/>
        </authorList>
    </citation>
    <scope>NUCLEOTIDE SEQUENCE [LARGE SCALE GENOMIC DNA]</scope>
    <source>
        <strain evidence="2">cv. Maze</strain>
        <tissue evidence="1">Seeds</tissue>
    </source>
</reference>
<name>A0AAV8Q0I7_ENSVE</name>
<protein>
    <submittedName>
        <fullName evidence="1">Uncharacterized protein</fullName>
    </submittedName>
</protein>
<sequence length="78" mass="8784">MASPCGSHSSDVKATEWGVPARCLTEDGELSAPEFGGRTQRPERNEHIEEGVPFFPEISLRRVSRDWLLLYSFSALEF</sequence>
<accession>A0AAV8Q0I7</accession>